<reference evidence="2" key="1">
    <citation type="submission" date="2020-11" db="EMBL/GenBank/DDBJ databases">
        <title>Azospira inquinata sp. nov.</title>
        <authorList>
            <person name="Moe W.M."/>
            <person name="Mikes M.C."/>
        </authorList>
    </citation>
    <scope>NUCLEOTIDE SEQUENCE</scope>
    <source>
        <strain evidence="2">Azo-3</strain>
    </source>
</reference>
<proteinExistence type="predicted"/>
<dbReference type="Pfam" id="PF13689">
    <property type="entry name" value="DUF4154"/>
    <property type="match status" value="1"/>
</dbReference>
<protein>
    <submittedName>
        <fullName evidence="2">YfiR family protein</fullName>
    </submittedName>
</protein>
<feature type="chain" id="PRO_5037156445" evidence="1">
    <location>
        <begin position="21"/>
        <end position="175"/>
    </location>
</feature>
<accession>A0A975SM26</accession>
<name>A0A975SM26_9RHOO</name>
<dbReference type="AlphaFoldDB" id="A0A975SM26"/>
<dbReference type="Proteomes" id="UP000683428">
    <property type="component" value="Chromosome"/>
</dbReference>
<dbReference type="KEGG" id="aiq:Azoinq_13655"/>
<dbReference type="InterPro" id="IPR025293">
    <property type="entry name" value="YfiR/HmsC-like"/>
</dbReference>
<dbReference type="EMBL" id="CP064782">
    <property type="protein sequence ID" value="QWT48853.1"/>
    <property type="molecule type" value="Genomic_DNA"/>
</dbReference>
<keyword evidence="1" id="KW-0732">Signal</keyword>
<evidence type="ECO:0000313" key="2">
    <source>
        <dbReference type="EMBL" id="QWT48853.1"/>
    </source>
</evidence>
<keyword evidence="3" id="KW-1185">Reference proteome</keyword>
<sequence length="175" mass="18680">MAFILRALVLFACSIATAHAWSAPSEAVVKAALVANLANYAQWQDHNWPANRTLICVAGRGPVADALQALDGQVLYGRTVSVSLRLRPADARDCQVLYLGDGVARSSAEWLMELAGSSVLTVGDGEDFPLNGGVVGLIRDGNRVGFDISLSASRRANIRFSAHLLRLARNVLGPR</sequence>
<organism evidence="2 3">
    <name type="scientific">Azospira inquinata</name>
    <dbReference type="NCBI Taxonomy" id="2785627"/>
    <lineage>
        <taxon>Bacteria</taxon>
        <taxon>Pseudomonadati</taxon>
        <taxon>Pseudomonadota</taxon>
        <taxon>Betaproteobacteria</taxon>
        <taxon>Rhodocyclales</taxon>
        <taxon>Rhodocyclaceae</taxon>
        <taxon>Azospira</taxon>
    </lineage>
</organism>
<feature type="signal peptide" evidence="1">
    <location>
        <begin position="1"/>
        <end position="20"/>
    </location>
</feature>
<evidence type="ECO:0000313" key="3">
    <source>
        <dbReference type="Proteomes" id="UP000683428"/>
    </source>
</evidence>
<gene>
    <name evidence="2" type="ORF">Azoinq_13655</name>
</gene>
<evidence type="ECO:0000256" key="1">
    <source>
        <dbReference type="SAM" id="SignalP"/>
    </source>
</evidence>
<dbReference type="RefSeq" id="WP_216128352.1">
    <property type="nucleotide sequence ID" value="NZ_CP064782.1"/>
</dbReference>